<accession>X1B388</accession>
<dbReference type="AlphaFoldDB" id="X1B388"/>
<feature type="non-terminal residue" evidence="2">
    <location>
        <position position="62"/>
    </location>
</feature>
<name>X1B388_9ZZZZ</name>
<keyword evidence="1" id="KW-0812">Transmembrane</keyword>
<evidence type="ECO:0000256" key="1">
    <source>
        <dbReference type="SAM" id="Phobius"/>
    </source>
</evidence>
<proteinExistence type="predicted"/>
<dbReference type="EMBL" id="BART01013284">
    <property type="protein sequence ID" value="GAG75792.1"/>
    <property type="molecule type" value="Genomic_DNA"/>
</dbReference>
<gene>
    <name evidence="2" type="ORF">S01H4_27251</name>
</gene>
<keyword evidence="1" id="KW-1133">Transmembrane helix</keyword>
<protein>
    <submittedName>
        <fullName evidence="2">Uncharacterized protein</fullName>
    </submittedName>
</protein>
<feature type="transmembrane region" description="Helical" evidence="1">
    <location>
        <begin position="43"/>
        <end position="61"/>
    </location>
</feature>
<reference evidence="2" key="1">
    <citation type="journal article" date="2014" name="Front. Microbiol.">
        <title>High frequency of phylogenetically diverse reductive dehalogenase-homologous genes in deep subseafloor sedimentary metagenomes.</title>
        <authorList>
            <person name="Kawai M."/>
            <person name="Futagami T."/>
            <person name="Toyoda A."/>
            <person name="Takaki Y."/>
            <person name="Nishi S."/>
            <person name="Hori S."/>
            <person name="Arai W."/>
            <person name="Tsubouchi T."/>
            <person name="Morono Y."/>
            <person name="Uchiyama I."/>
            <person name="Ito T."/>
            <person name="Fujiyama A."/>
            <person name="Inagaki F."/>
            <person name="Takami H."/>
        </authorList>
    </citation>
    <scope>NUCLEOTIDE SEQUENCE</scope>
    <source>
        <strain evidence="2">Expedition CK06-06</strain>
    </source>
</reference>
<keyword evidence="1" id="KW-0472">Membrane</keyword>
<evidence type="ECO:0000313" key="2">
    <source>
        <dbReference type="EMBL" id="GAG75792.1"/>
    </source>
</evidence>
<sequence>MYFLFEAIADLFLNLFLAGFYSSLYPLVVLSFLIGITYSKKESIYSVSLILICFLVPVYVIF</sequence>
<organism evidence="2">
    <name type="scientific">marine sediment metagenome</name>
    <dbReference type="NCBI Taxonomy" id="412755"/>
    <lineage>
        <taxon>unclassified sequences</taxon>
        <taxon>metagenomes</taxon>
        <taxon>ecological metagenomes</taxon>
    </lineage>
</organism>
<feature type="transmembrane region" description="Helical" evidence="1">
    <location>
        <begin position="12"/>
        <end position="36"/>
    </location>
</feature>
<comment type="caution">
    <text evidence="2">The sequence shown here is derived from an EMBL/GenBank/DDBJ whole genome shotgun (WGS) entry which is preliminary data.</text>
</comment>